<comment type="caution">
    <text evidence="2">The sequence shown here is derived from an EMBL/GenBank/DDBJ whole genome shotgun (WGS) entry which is preliminary data.</text>
</comment>
<dbReference type="Pfam" id="PF05186">
    <property type="entry name" value="Dpy-30"/>
    <property type="match status" value="1"/>
</dbReference>
<dbReference type="InterPro" id="IPR007858">
    <property type="entry name" value="Dpy-30_motif"/>
</dbReference>
<dbReference type="InterPro" id="IPR047499">
    <property type="entry name" value="DD_AK7"/>
</dbReference>
<dbReference type="AlphaFoldDB" id="A0A812JS95"/>
<dbReference type="InterPro" id="IPR027417">
    <property type="entry name" value="P-loop_NTPase"/>
</dbReference>
<dbReference type="SUPFAM" id="SSF52540">
    <property type="entry name" value="P-loop containing nucleoside triphosphate hydrolases"/>
    <property type="match status" value="1"/>
</dbReference>
<gene>
    <name evidence="2" type="primary">AK7</name>
    <name evidence="2" type="ORF">SPIL2461_LOCUS2409</name>
</gene>
<dbReference type="OrthoDB" id="10262413at2759"/>
<accession>A0A812JS95</accession>
<keyword evidence="3" id="KW-1185">Reference proteome</keyword>
<dbReference type="Gene3D" id="1.20.890.10">
    <property type="entry name" value="cAMP-dependent protein kinase regulatory subunit, dimerization-anchoring domain"/>
    <property type="match status" value="1"/>
</dbReference>
<proteinExistence type="predicted"/>
<name>A0A812JS95_SYMPI</name>
<evidence type="ECO:0000313" key="3">
    <source>
        <dbReference type="Proteomes" id="UP000649617"/>
    </source>
</evidence>
<organism evidence="2 3">
    <name type="scientific">Symbiodinium pilosum</name>
    <name type="common">Dinoflagellate</name>
    <dbReference type="NCBI Taxonomy" id="2952"/>
    <lineage>
        <taxon>Eukaryota</taxon>
        <taxon>Sar</taxon>
        <taxon>Alveolata</taxon>
        <taxon>Dinophyceae</taxon>
        <taxon>Suessiales</taxon>
        <taxon>Symbiodiniaceae</taxon>
        <taxon>Symbiodinium</taxon>
    </lineage>
</organism>
<dbReference type="Proteomes" id="UP000649617">
    <property type="component" value="Unassembled WGS sequence"/>
</dbReference>
<protein>
    <submittedName>
        <fullName evidence="2">AK7 protein</fullName>
    </submittedName>
</protein>
<evidence type="ECO:0000256" key="1">
    <source>
        <dbReference type="SAM" id="MobiDB-lite"/>
    </source>
</evidence>
<dbReference type="CDD" id="cd22967">
    <property type="entry name" value="DD_AK7"/>
    <property type="match status" value="1"/>
</dbReference>
<evidence type="ECO:0000313" key="2">
    <source>
        <dbReference type="EMBL" id="CAE7212858.1"/>
    </source>
</evidence>
<reference evidence="2" key="1">
    <citation type="submission" date="2021-02" db="EMBL/GenBank/DDBJ databases">
        <authorList>
            <person name="Dougan E. K."/>
            <person name="Rhodes N."/>
            <person name="Thang M."/>
            <person name="Chan C."/>
        </authorList>
    </citation>
    <scope>NUCLEOTIDE SEQUENCE</scope>
</reference>
<feature type="region of interest" description="Disordered" evidence="1">
    <location>
        <begin position="407"/>
        <end position="440"/>
    </location>
</feature>
<dbReference type="Gene3D" id="3.40.50.300">
    <property type="entry name" value="P-loop containing nucleotide triphosphate hydrolases"/>
    <property type="match status" value="1"/>
</dbReference>
<sequence>MEDLVFSCFNREGSQVKGFVVAGGVLYGEGESIFVEMFKDAWRGVQSHVVVTPGVNKVPTVHVRDMARVVRQVITNAEGINPLEATPYFLAVDQPPAAKEGQPSMPAAQAEIVQAIVDEMGEHYDVPRVPKASIAEGGMSDLQEAMALDLWIEPSGIALAEDFCSSLEPPGWVCKNGLLANLRTIADEFCAGKKLRSMRILIAGPPNSGKTNLAQAVAEHFKVPHLSLPEEVTSADLDKTITQISSSVCHFRGYVLDAGGIGFAEAEKLFRYDIEVPKSEEEQEEVPEGADPAPPKIERRLNEETCPAMVIITQAPAAICKARWQSSGASLEAFEKSMQAYISNNLTQNVHSLQDFFQDVANKGVLNLPITGKDDEDMFESARIYIERNGRPFNYLTPEAEVSREIRERRAEKEKAAAEAEESLKQKDDGSAEKREEQRHAARLRIVSDHEAAQQKLRQLPLREYLMQYMVPNLTEGLVEVCKVLPDDPVDYLANYLEEHAARTVALKR</sequence>
<dbReference type="EMBL" id="CAJNIZ010002625">
    <property type="protein sequence ID" value="CAE7212858.1"/>
    <property type="molecule type" value="Genomic_DNA"/>
</dbReference>